<gene>
    <name evidence="1" type="ORF">IMG5_032800</name>
</gene>
<name>G0QLL8_ICHMU</name>
<dbReference type="Proteomes" id="UP000008983">
    <property type="component" value="Unassembled WGS sequence"/>
</dbReference>
<dbReference type="InParanoid" id="G0QLL8"/>
<dbReference type="EMBL" id="GL983281">
    <property type="protein sequence ID" value="EGR33887.1"/>
    <property type="molecule type" value="Genomic_DNA"/>
</dbReference>
<feature type="non-terminal residue" evidence="1">
    <location>
        <position position="1"/>
    </location>
</feature>
<accession>G0QLL8</accession>
<evidence type="ECO:0000313" key="2">
    <source>
        <dbReference type="Proteomes" id="UP000008983"/>
    </source>
</evidence>
<sequence length="110" mass="12773">NSKSPPKSIPKLTQKKYQEQINNITVSNFDKETSTIVGTNITDYIQFFDIFNNEIIPSAQEVKNYQIIYQNCLTFVINLNLNMTNKRPFIIANVHLQRQVVIECIQTAFM</sequence>
<proteinExistence type="predicted"/>
<keyword evidence="2" id="KW-1185">Reference proteome</keyword>
<evidence type="ECO:0000313" key="1">
    <source>
        <dbReference type="EMBL" id="EGR33887.1"/>
    </source>
</evidence>
<dbReference type="RefSeq" id="XP_004039111.1">
    <property type="nucleotide sequence ID" value="XM_004039063.1"/>
</dbReference>
<organism evidence="1 2">
    <name type="scientific">Ichthyophthirius multifiliis</name>
    <name type="common">White spot disease agent</name>
    <name type="synonym">Ich</name>
    <dbReference type="NCBI Taxonomy" id="5932"/>
    <lineage>
        <taxon>Eukaryota</taxon>
        <taxon>Sar</taxon>
        <taxon>Alveolata</taxon>
        <taxon>Ciliophora</taxon>
        <taxon>Intramacronucleata</taxon>
        <taxon>Oligohymenophorea</taxon>
        <taxon>Hymenostomatida</taxon>
        <taxon>Ophryoglenina</taxon>
        <taxon>Ichthyophthirius</taxon>
    </lineage>
</organism>
<protein>
    <submittedName>
        <fullName evidence="1">Uncharacterized protein</fullName>
    </submittedName>
</protein>
<dbReference type="GeneID" id="14910075"/>
<reference evidence="1 2" key="1">
    <citation type="submission" date="2011-07" db="EMBL/GenBank/DDBJ databases">
        <authorList>
            <person name="Coyne R."/>
            <person name="Brami D."/>
            <person name="Johnson J."/>
            <person name="Hostetler J."/>
            <person name="Hannick L."/>
            <person name="Clark T."/>
            <person name="Cassidy-Hanley D."/>
            <person name="Inman J."/>
        </authorList>
    </citation>
    <scope>NUCLEOTIDE SEQUENCE [LARGE SCALE GENOMIC DNA]</scope>
    <source>
        <strain evidence="1 2">G5</strain>
    </source>
</reference>
<dbReference type="AlphaFoldDB" id="G0QLL8"/>